<reference evidence="1 2" key="1">
    <citation type="journal article" date="2016" name="Genome Biol. Evol.">
        <title>Comparative Genomic Analyses of the Moraxella catarrhalis Serosensitive and Seroresistant Lineages Demonstrate Their Independent Evolution.</title>
        <authorList>
            <person name="Earl J.P."/>
            <person name="de Vries S.P."/>
            <person name="Ahmed A."/>
            <person name="Powell E."/>
            <person name="Schultz M.P."/>
            <person name="Hermans P.W."/>
            <person name="Hill D.J."/>
            <person name="Zhou Z."/>
            <person name="Constantinidou C.I."/>
            <person name="Hu F.Z."/>
            <person name="Bootsma H.J."/>
            <person name="Ehrlich G.D."/>
        </authorList>
    </citation>
    <scope>NUCLEOTIDE SEQUENCE [LARGE SCALE GENOMIC DNA]</scope>
    <source>
        <strain evidence="1 2">Z7574</strain>
    </source>
</reference>
<comment type="caution">
    <text evidence="1">The sequence shown here is derived from an EMBL/GenBank/DDBJ whole genome shotgun (WGS) entry which is preliminary data.</text>
</comment>
<evidence type="ECO:0000313" key="1">
    <source>
        <dbReference type="EMBL" id="OAV01835.1"/>
    </source>
</evidence>
<dbReference type="PANTHER" id="PTHR37291:SF1">
    <property type="entry name" value="TYPE IV METHYL-DIRECTED RESTRICTION ENZYME ECOKMCRB SUBUNIT"/>
    <property type="match status" value="1"/>
</dbReference>
<accession>A0A7Z0UZW2</accession>
<dbReference type="AlphaFoldDB" id="A0A7Z0UZW2"/>
<dbReference type="Proteomes" id="UP000078446">
    <property type="component" value="Unassembled WGS sequence"/>
</dbReference>
<evidence type="ECO:0008006" key="3">
    <source>
        <dbReference type="Google" id="ProtNLM"/>
    </source>
</evidence>
<dbReference type="InterPro" id="IPR052934">
    <property type="entry name" value="Methyl-DNA_Rec/Restrict_Enz"/>
</dbReference>
<evidence type="ECO:0000313" key="2">
    <source>
        <dbReference type="Proteomes" id="UP000078446"/>
    </source>
</evidence>
<dbReference type="EMBL" id="LXHE01000002">
    <property type="protein sequence ID" value="OAV01835.1"/>
    <property type="molecule type" value="Genomic_DNA"/>
</dbReference>
<proteinExistence type="predicted"/>
<name>A0A7Z0UZW2_MORCA</name>
<sequence>MYEVDGSRTIMLPHNLYVIGTMNTADRSVGHIDYAIRRRFAFVDVLPTDLSGELGDEFAKACYDSVQKIFDEETSGDFDKRDVQLGHA</sequence>
<dbReference type="PANTHER" id="PTHR37291">
    <property type="entry name" value="5-METHYLCYTOSINE-SPECIFIC RESTRICTION ENZYME B"/>
    <property type="match status" value="1"/>
</dbReference>
<gene>
    <name evidence="1" type="ORF">AO382_0201</name>
</gene>
<protein>
    <recommendedName>
        <fullName evidence="3">5-methylcytosine-specific restriction enzyme B</fullName>
    </recommendedName>
</protein>
<organism evidence="1 2">
    <name type="scientific">Moraxella catarrhalis</name>
    <name type="common">Branhamella catarrhalis</name>
    <dbReference type="NCBI Taxonomy" id="480"/>
    <lineage>
        <taxon>Bacteria</taxon>
        <taxon>Pseudomonadati</taxon>
        <taxon>Pseudomonadota</taxon>
        <taxon>Gammaproteobacteria</taxon>
        <taxon>Moraxellales</taxon>
        <taxon>Moraxellaceae</taxon>
        <taxon>Moraxella</taxon>
    </lineage>
</organism>
<dbReference type="RefSeq" id="WP_064617377.1">
    <property type="nucleotide sequence ID" value="NZ_LXHE01000002.1"/>
</dbReference>